<dbReference type="EMBL" id="JAAIYP010000007">
    <property type="protein sequence ID" value="NFV78817.1"/>
    <property type="molecule type" value="Genomic_DNA"/>
</dbReference>
<dbReference type="GO" id="GO:0005886">
    <property type="term" value="C:plasma membrane"/>
    <property type="evidence" value="ECO:0007669"/>
    <property type="project" value="UniProtKB-SubCell"/>
</dbReference>
<evidence type="ECO:0000313" key="10">
    <source>
        <dbReference type="EMBL" id="NFV78817.1"/>
    </source>
</evidence>
<organism evidence="10 11">
    <name type="scientific">Magnetospirillum aberrantis SpK</name>
    <dbReference type="NCBI Taxonomy" id="908842"/>
    <lineage>
        <taxon>Bacteria</taxon>
        <taxon>Pseudomonadati</taxon>
        <taxon>Pseudomonadota</taxon>
        <taxon>Alphaproteobacteria</taxon>
        <taxon>Rhodospirillales</taxon>
        <taxon>Rhodospirillaceae</taxon>
        <taxon>Magnetospirillum</taxon>
    </lineage>
</organism>
<feature type="transmembrane region" description="Helical" evidence="8">
    <location>
        <begin position="61"/>
        <end position="80"/>
    </location>
</feature>
<feature type="transmembrane region" description="Helical" evidence="8">
    <location>
        <begin position="114"/>
        <end position="133"/>
    </location>
</feature>
<dbReference type="InterPro" id="IPR000522">
    <property type="entry name" value="ABC_transptr_permease_BtuC"/>
</dbReference>
<keyword evidence="6 8" id="KW-1133">Transmembrane helix</keyword>
<feature type="transmembrane region" description="Helical" evidence="8">
    <location>
        <begin position="140"/>
        <end position="159"/>
    </location>
</feature>
<comment type="similarity">
    <text evidence="2">Belongs to the binding-protein-dependent transport system permease family. FecCD subfamily.</text>
</comment>
<feature type="signal peptide" evidence="9">
    <location>
        <begin position="1"/>
        <end position="20"/>
    </location>
</feature>
<dbReference type="PANTHER" id="PTHR30472">
    <property type="entry name" value="FERRIC ENTEROBACTIN TRANSPORT SYSTEM PERMEASE PROTEIN"/>
    <property type="match status" value="1"/>
</dbReference>
<sequence>MPLSRLSLSLVVLSPLAAAAAALFVGAYGLTPQAVWAALTGVPAGPESSIVLDIRLPRILLAGLVGAILAGSGTCLQAVFRNPLVDPFILGVSAGAAFGCAVGIGFVPALPLPFLAFFFAALAVAAACVLGGVGGDSRLTLVLAGVVVSALFTALVSLVKVMVDPQRLQSIVFWLMGSFALARWQQVALVAGALVVGLGPVLALRWRLNALSLGDDEARALGVEAGRLRFLLITVTTLAVAVAVSVSGIVGWVGLMVPHLVRMVFGPDHRRLLPLAMAGGATFVIAADTVARSLANWEVPVGIVTALAGAPFFVLLLRRGRKGRWGA</sequence>
<keyword evidence="4" id="KW-1003">Cell membrane</keyword>
<dbReference type="FunFam" id="1.10.3470.10:FF:000001">
    <property type="entry name" value="Vitamin B12 ABC transporter permease BtuC"/>
    <property type="match status" value="1"/>
</dbReference>
<evidence type="ECO:0000256" key="9">
    <source>
        <dbReference type="SAM" id="SignalP"/>
    </source>
</evidence>
<proteinExistence type="inferred from homology"/>
<comment type="subcellular location">
    <subcellularLocation>
        <location evidence="1">Cell membrane</location>
        <topology evidence="1">Multi-pass membrane protein</topology>
    </subcellularLocation>
</comment>
<dbReference type="Proteomes" id="UP000480684">
    <property type="component" value="Unassembled WGS sequence"/>
</dbReference>
<reference evidence="10 11" key="1">
    <citation type="submission" date="2020-02" db="EMBL/GenBank/DDBJ databases">
        <authorList>
            <person name="Dziuba M."/>
            <person name="Kuznetsov B."/>
            <person name="Mardanov A."/>
            <person name="Ravin N."/>
            <person name="Grouzdev D."/>
        </authorList>
    </citation>
    <scope>NUCLEOTIDE SEQUENCE [LARGE SCALE GENOMIC DNA]</scope>
    <source>
        <strain evidence="10 11">SpK</strain>
    </source>
</reference>
<feature type="transmembrane region" description="Helical" evidence="8">
    <location>
        <begin position="297"/>
        <end position="317"/>
    </location>
</feature>
<dbReference type="GO" id="GO:0022857">
    <property type="term" value="F:transmembrane transporter activity"/>
    <property type="evidence" value="ECO:0007669"/>
    <property type="project" value="InterPro"/>
</dbReference>
<evidence type="ECO:0000256" key="5">
    <source>
        <dbReference type="ARBA" id="ARBA00022692"/>
    </source>
</evidence>
<evidence type="ECO:0000256" key="2">
    <source>
        <dbReference type="ARBA" id="ARBA00007935"/>
    </source>
</evidence>
<keyword evidence="3" id="KW-0813">Transport</keyword>
<feature type="chain" id="PRO_5028996686" evidence="9">
    <location>
        <begin position="21"/>
        <end position="327"/>
    </location>
</feature>
<feature type="transmembrane region" description="Helical" evidence="8">
    <location>
        <begin position="189"/>
        <end position="208"/>
    </location>
</feature>
<evidence type="ECO:0000256" key="8">
    <source>
        <dbReference type="SAM" id="Phobius"/>
    </source>
</evidence>
<feature type="transmembrane region" description="Helical" evidence="8">
    <location>
        <begin position="228"/>
        <end position="260"/>
    </location>
</feature>
<dbReference type="CDD" id="cd06550">
    <property type="entry name" value="TM_ABC_iron-siderophores_like"/>
    <property type="match status" value="1"/>
</dbReference>
<feature type="transmembrane region" description="Helical" evidence="8">
    <location>
        <begin position="87"/>
        <end position="108"/>
    </location>
</feature>
<evidence type="ECO:0000256" key="1">
    <source>
        <dbReference type="ARBA" id="ARBA00004651"/>
    </source>
</evidence>
<dbReference type="InterPro" id="IPR037294">
    <property type="entry name" value="ABC_BtuC-like"/>
</dbReference>
<protein>
    <submittedName>
        <fullName evidence="10">Iron ABC transporter permease</fullName>
    </submittedName>
</protein>
<keyword evidence="9" id="KW-0732">Signal</keyword>
<dbReference type="PANTHER" id="PTHR30472:SF70">
    <property type="entry name" value="MOLYBDATE IMPORT SYSTEM PERMEASE PROTEIN MOLB"/>
    <property type="match status" value="1"/>
</dbReference>
<dbReference type="Pfam" id="PF01032">
    <property type="entry name" value="FecCD"/>
    <property type="match status" value="1"/>
</dbReference>
<dbReference type="SUPFAM" id="SSF81345">
    <property type="entry name" value="ABC transporter involved in vitamin B12 uptake, BtuC"/>
    <property type="match status" value="1"/>
</dbReference>
<dbReference type="GO" id="GO:0033214">
    <property type="term" value="P:siderophore-iron import into cell"/>
    <property type="evidence" value="ECO:0007669"/>
    <property type="project" value="TreeGrafter"/>
</dbReference>
<evidence type="ECO:0000313" key="11">
    <source>
        <dbReference type="Proteomes" id="UP000480684"/>
    </source>
</evidence>
<evidence type="ECO:0000256" key="6">
    <source>
        <dbReference type="ARBA" id="ARBA00022989"/>
    </source>
</evidence>
<comment type="caution">
    <text evidence="10">The sequence shown here is derived from an EMBL/GenBank/DDBJ whole genome shotgun (WGS) entry which is preliminary data.</text>
</comment>
<keyword evidence="5 8" id="KW-0812">Transmembrane</keyword>
<evidence type="ECO:0000256" key="4">
    <source>
        <dbReference type="ARBA" id="ARBA00022475"/>
    </source>
</evidence>
<dbReference type="Gene3D" id="1.10.3470.10">
    <property type="entry name" value="ABC transporter involved in vitamin B12 uptake, BtuC"/>
    <property type="match status" value="1"/>
</dbReference>
<keyword evidence="7 8" id="KW-0472">Membrane</keyword>
<keyword evidence="11" id="KW-1185">Reference proteome</keyword>
<name>A0A7C9QRY7_9PROT</name>
<evidence type="ECO:0000256" key="7">
    <source>
        <dbReference type="ARBA" id="ARBA00023136"/>
    </source>
</evidence>
<accession>A0A7C9QRY7</accession>
<dbReference type="AlphaFoldDB" id="A0A7C9QRY7"/>
<evidence type="ECO:0000256" key="3">
    <source>
        <dbReference type="ARBA" id="ARBA00022448"/>
    </source>
</evidence>
<gene>
    <name evidence="10" type="ORF">G4223_01625</name>
</gene>